<dbReference type="Gene3D" id="3.40.30.10">
    <property type="entry name" value="Glutaredoxin"/>
    <property type="match status" value="1"/>
</dbReference>
<name>A0A3Q2P4G1_FUNHE</name>
<proteinExistence type="predicted"/>
<organism evidence="1 2">
    <name type="scientific">Fundulus heteroclitus</name>
    <name type="common">Killifish</name>
    <name type="synonym">Mummichog</name>
    <dbReference type="NCBI Taxonomy" id="8078"/>
    <lineage>
        <taxon>Eukaryota</taxon>
        <taxon>Metazoa</taxon>
        <taxon>Chordata</taxon>
        <taxon>Craniata</taxon>
        <taxon>Vertebrata</taxon>
        <taxon>Euteleostomi</taxon>
        <taxon>Actinopterygii</taxon>
        <taxon>Neopterygii</taxon>
        <taxon>Teleostei</taxon>
        <taxon>Neoteleostei</taxon>
        <taxon>Acanthomorphata</taxon>
        <taxon>Ovalentaria</taxon>
        <taxon>Atherinomorphae</taxon>
        <taxon>Cyprinodontiformes</taxon>
        <taxon>Fundulidae</taxon>
        <taxon>Fundulus</taxon>
    </lineage>
</organism>
<accession>A0A3Q2P4G1</accession>
<reference evidence="1" key="2">
    <citation type="submission" date="2025-09" db="UniProtKB">
        <authorList>
            <consortium name="Ensembl"/>
        </authorList>
    </citation>
    <scope>IDENTIFICATION</scope>
</reference>
<evidence type="ECO:0000313" key="1">
    <source>
        <dbReference type="Ensembl" id="ENSFHEP00000006952.1"/>
    </source>
</evidence>
<evidence type="ECO:0000313" key="2">
    <source>
        <dbReference type="Proteomes" id="UP000265000"/>
    </source>
</evidence>
<dbReference type="Ensembl" id="ENSFHET00000004639.1">
    <property type="protein sequence ID" value="ENSFHEP00000006952.1"/>
    <property type="gene ID" value="ENSFHEG00000008035.1"/>
</dbReference>
<dbReference type="AlphaFoldDB" id="A0A3Q2P4G1"/>
<keyword evidence="2" id="KW-1185">Reference proteome</keyword>
<reference evidence="1" key="1">
    <citation type="submission" date="2025-08" db="UniProtKB">
        <authorList>
            <consortium name="Ensembl"/>
        </authorList>
    </citation>
    <scope>IDENTIFICATION</scope>
</reference>
<protein>
    <submittedName>
        <fullName evidence="1">Uncharacterized protein</fullName>
    </submittedName>
</protein>
<dbReference type="STRING" id="8078.ENSFHEP00000006952"/>
<dbReference type="GeneTree" id="ENSGT00940000176927"/>
<dbReference type="Proteomes" id="UP000265000">
    <property type="component" value="Unplaced"/>
</dbReference>
<sequence length="78" mass="8787">MQLNILDNKAPLTFCTKTILQFTCLQLLFLARHQCTKCNSSTEDTIYRYQARTLNGSKPVSFADFAGTSVLFVNVATY</sequence>